<dbReference type="Pfam" id="PF00583">
    <property type="entry name" value="Acetyltransf_1"/>
    <property type="match status" value="1"/>
</dbReference>
<dbReference type="Gene3D" id="3.90.1180.10">
    <property type="entry name" value="Ribosomal protein L13"/>
    <property type="match status" value="1"/>
</dbReference>
<dbReference type="Gene3D" id="3.40.630.30">
    <property type="match status" value="2"/>
</dbReference>
<dbReference type="GO" id="GO:0003729">
    <property type="term" value="F:mRNA binding"/>
    <property type="evidence" value="ECO:0007669"/>
    <property type="project" value="UniProtKB-ARBA"/>
</dbReference>
<dbReference type="EMBL" id="LT629791">
    <property type="protein sequence ID" value="SDU88815.1"/>
    <property type="molecule type" value="Genomic_DNA"/>
</dbReference>
<evidence type="ECO:0000313" key="10">
    <source>
        <dbReference type="Proteomes" id="UP000182977"/>
    </source>
</evidence>
<dbReference type="PROSITE" id="PS51186">
    <property type="entry name" value="GNAT"/>
    <property type="match status" value="1"/>
</dbReference>
<evidence type="ECO:0000256" key="6">
    <source>
        <dbReference type="RuleBase" id="RU003877"/>
    </source>
</evidence>
<organism evidence="9 10">
    <name type="scientific">Jiangella alkaliphila</name>
    <dbReference type="NCBI Taxonomy" id="419479"/>
    <lineage>
        <taxon>Bacteria</taxon>
        <taxon>Bacillati</taxon>
        <taxon>Actinomycetota</taxon>
        <taxon>Actinomycetes</taxon>
        <taxon>Jiangellales</taxon>
        <taxon>Jiangellaceae</taxon>
        <taxon>Jiangella</taxon>
    </lineage>
</organism>
<dbReference type="FunFam" id="3.90.1180.10:FF:000001">
    <property type="entry name" value="50S ribosomal protein L13"/>
    <property type="match status" value="1"/>
</dbReference>
<dbReference type="GO" id="GO:0003735">
    <property type="term" value="F:structural constituent of ribosome"/>
    <property type="evidence" value="ECO:0007669"/>
    <property type="project" value="InterPro"/>
</dbReference>
<evidence type="ECO:0000256" key="7">
    <source>
        <dbReference type="RuleBase" id="RU003878"/>
    </source>
</evidence>
<dbReference type="NCBIfam" id="TIGR01066">
    <property type="entry name" value="rplM_bact"/>
    <property type="match status" value="1"/>
</dbReference>
<reference evidence="10" key="1">
    <citation type="submission" date="2016-10" db="EMBL/GenBank/DDBJ databases">
        <authorList>
            <person name="Varghese N."/>
            <person name="Submissions S."/>
        </authorList>
    </citation>
    <scope>NUCLEOTIDE SEQUENCE [LARGE SCALE GENOMIC DNA]</scope>
    <source>
        <strain evidence="10">DSM 45079</strain>
    </source>
</reference>
<comment type="function">
    <text evidence="5 7">This protein is one of the early assembly proteins of the 50S ribosomal subunit, although it is not seen to bind rRNA by itself. It is important during the early stages of 50S assembly.</text>
</comment>
<keyword evidence="10" id="KW-1185">Reference proteome</keyword>
<evidence type="ECO:0000256" key="3">
    <source>
        <dbReference type="ARBA" id="ARBA00023274"/>
    </source>
</evidence>
<dbReference type="GO" id="GO:0022625">
    <property type="term" value="C:cytosolic large ribosomal subunit"/>
    <property type="evidence" value="ECO:0007669"/>
    <property type="project" value="TreeGrafter"/>
</dbReference>
<feature type="domain" description="N-acetyltransferase" evidence="8">
    <location>
        <begin position="14"/>
        <end position="166"/>
    </location>
</feature>
<keyword evidence="2 5" id="KW-0689">Ribosomal protein</keyword>
<dbReference type="SUPFAM" id="SSF55729">
    <property type="entry name" value="Acyl-CoA N-acyltransferases (Nat)"/>
    <property type="match status" value="2"/>
</dbReference>
<dbReference type="STRING" id="419479.SAMN04488563_7134"/>
<evidence type="ECO:0000259" key="8">
    <source>
        <dbReference type="PROSITE" id="PS51186"/>
    </source>
</evidence>
<dbReference type="InterPro" id="IPR036899">
    <property type="entry name" value="Ribosomal_uL13_sf"/>
</dbReference>
<dbReference type="HAMAP" id="MF_01366">
    <property type="entry name" value="Ribosomal_uL13"/>
    <property type="match status" value="1"/>
</dbReference>
<dbReference type="OrthoDB" id="9801330at2"/>
<dbReference type="PANTHER" id="PTHR11545">
    <property type="entry name" value="RIBOSOMAL PROTEIN L13"/>
    <property type="match status" value="1"/>
</dbReference>
<dbReference type="InterPro" id="IPR005823">
    <property type="entry name" value="Ribosomal_uL13_bac-type"/>
</dbReference>
<proteinExistence type="inferred from homology"/>
<comment type="similarity">
    <text evidence="1 5 6">Belongs to the universal ribosomal protein uL13 family.</text>
</comment>
<dbReference type="PROSITE" id="PS00783">
    <property type="entry name" value="RIBOSOMAL_L13"/>
    <property type="match status" value="1"/>
</dbReference>
<dbReference type="CDD" id="cd00392">
    <property type="entry name" value="Ribosomal_L13"/>
    <property type="match status" value="1"/>
</dbReference>
<accession>A0A1H2M713</accession>
<sequence length="486" mass="52515">MAAAEEIPTRAGVLTARPVAALTSEQAAEAMTRSFEGYIVPVSVDGPAFERRFGAEHLDRYLSEVYTAGDDLVGICLITRRGATARIGGFGCTPAYRGVGVGRALMERAVVRCVEAGATRITLEVITSNAAAVRLYERLGFRIARTLVGYRWDRPGAAGPVPQTAPAAIDPSRFARGVAAGLRSADEPPWQLAPETLAAAGPPRQAYALGPASALISITETAAVLSAVHTDPAARRRGHGRALLAALRDAFPGRRWTVPPLVPEPDGAEFFRATAGFARNWRSMRWCTGTCDRRPVGILHRFDHAAPAQVSCRVVVRTGARHADHPSRSILSTSAKAYTVRTYSPKPGDVQRQWHVIDATDIVLGRLASQTATLLRGKHKPVYAPHVDTGDFVIVVNAEKVALTGSKLEQKIDYRHSGRPGGLRSTTYRDLLDKNPRRAIEKAVKGMLPHNSLGRQMLSKLKVYAGPEHPHQAQQPVPYEIGQVAQ</sequence>
<dbReference type="CDD" id="cd04301">
    <property type="entry name" value="NAT_SF"/>
    <property type="match status" value="1"/>
</dbReference>
<dbReference type="InterPro" id="IPR016181">
    <property type="entry name" value="Acyl_CoA_acyltransferase"/>
</dbReference>
<dbReference type="AlphaFoldDB" id="A0A1H2M713"/>
<protein>
    <recommendedName>
        <fullName evidence="4 5">Large ribosomal subunit protein uL13</fullName>
    </recommendedName>
</protein>
<dbReference type="GO" id="GO:0017148">
    <property type="term" value="P:negative regulation of translation"/>
    <property type="evidence" value="ECO:0007669"/>
    <property type="project" value="TreeGrafter"/>
</dbReference>
<evidence type="ECO:0000313" key="9">
    <source>
        <dbReference type="EMBL" id="SDU88815.1"/>
    </source>
</evidence>
<gene>
    <name evidence="5 7" type="primary">rplM</name>
    <name evidence="9" type="ORF">SAMN04488563_7134</name>
</gene>
<evidence type="ECO:0000256" key="5">
    <source>
        <dbReference type="HAMAP-Rule" id="MF_01366"/>
    </source>
</evidence>
<dbReference type="GO" id="GO:0016747">
    <property type="term" value="F:acyltransferase activity, transferring groups other than amino-acyl groups"/>
    <property type="evidence" value="ECO:0007669"/>
    <property type="project" value="InterPro"/>
</dbReference>
<dbReference type="GO" id="GO:0006412">
    <property type="term" value="P:translation"/>
    <property type="evidence" value="ECO:0007669"/>
    <property type="project" value="UniProtKB-UniRule"/>
</dbReference>
<name>A0A1H2M713_9ACTN</name>
<evidence type="ECO:0000256" key="2">
    <source>
        <dbReference type="ARBA" id="ARBA00022980"/>
    </source>
</evidence>
<dbReference type="Proteomes" id="UP000182977">
    <property type="component" value="Chromosome I"/>
</dbReference>
<evidence type="ECO:0000256" key="4">
    <source>
        <dbReference type="ARBA" id="ARBA00035201"/>
    </source>
</evidence>
<dbReference type="InterPro" id="IPR000182">
    <property type="entry name" value="GNAT_dom"/>
</dbReference>
<dbReference type="InterPro" id="IPR023563">
    <property type="entry name" value="Ribosomal_uL13_CS"/>
</dbReference>
<dbReference type="Pfam" id="PF00572">
    <property type="entry name" value="Ribosomal_L13"/>
    <property type="match status" value="1"/>
</dbReference>
<dbReference type="SUPFAM" id="SSF52161">
    <property type="entry name" value="Ribosomal protein L13"/>
    <property type="match status" value="1"/>
</dbReference>
<keyword evidence="3 5" id="KW-0687">Ribonucleoprotein</keyword>
<evidence type="ECO:0000256" key="1">
    <source>
        <dbReference type="ARBA" id="ARBA00006227"/>
    </source>
</evidence>
<dbReference type="PANTHER" id="PTHR11545:SF2">
    <property type="entry name" value="LARGE RIBOSOMAL SUBUNIT PROTEIN UL13M"/>
    <property type="match status" value="1"/>
</dbReference>
<dbReference type="InterPro" id="IPR005822">
    <property type="entry name" value="Ribosomal_uL13"/>
</dbReference>
<comment type="subunit">
    <text evidence="5">Part of the 50S ribosomal subunit.</text>
</comment>